<accession>A0A7J6SN72</accession>
<dbReference type="InterPro" id="IPR027353">
    <property type="entry name" value="NET_dom"/>
</dbReference>
<keyword evidence="3" id="KW-0804">Transcription</keyword>
<organism evidence="6 7">
    <name type="scientific">Perkinsus olseni</name>
    <name type="common">Perkinsus atlanticus</name>
    <dbReference type="NCBI Taxonomy" id="32597"/>
    <lineage>
        <taxon>Eukaryota</taxon>
        <taxon>Sar</taxon>
        <taxon>Alveolata</taxon>
        <taxon>Perkinsozoa</taxon>
        <taxon>Perkinsea</taxon>
        <taxon>Perkinsida</taxon>
        <taxon>Perkinsidae</taxon>
        <taxon>Perkinsus</taxon>
    </lineage>
</organism>
<feature type="compositionally biased region" description="Basic residues" evidence="4">
    <location>
        <begin position="58"/>
        <end position="75"/>
    </location>
</feature>
<evidence type="ECO:0000313" key="6">
    <source>
        <dbReference type="EMBL" id="KAF4734394.1"/>
    </source>
</evidence>
<dbReference type="EMBL" id="JABANO010016890">
    <property type="protein sequence ID" value="KAF4734394.1"/>
    <property type="molecule type" value="Genomic_DNA"/>
</dbReference>
<protein>
    <recommendedName>
        <fullName evidence="5">NET domain-containing protein</fullName>
    </recommendedName>
</protein>
<keyword evidence="1" id="KW-0805">Transcription regulation</keyword>
<name>A0A7J6SN72_PEROL</name>
<evidence type="ECO:0000313" key="7">
    <source>
        <dbReference type="Proteomes" id="UP000553632"/>
    </source>
</evidence>
<feature type="compositionally biased region" description="Low complexity" evidence="4">
    <location>
        <begin position="476"/>
        <end position="496"/>
    </location>
</feature>
<dbReference type="Gene3D" id="1.20.920.10">
    <property type="entry name" value="Bromodomain-like"/>
    <property type="match status" value="1"/>
</dbReference>
<feature type="region of interest" description="Disordered" evidence="4">
    <location>
        <begin position="337"/>
        <end position="362"/>
    </location>
</feature>
<evidence type="ECO:0000259" key="5">
    <source>
        <dbReference type="PROSITE" id="PS51525"/>
    </source>
</evidence>
<evidence type="ECO:0000256" key="2">
    <source>
        <dbReference type="ARBA" id="ARBA00023117"/>
    </source>
</evidence>
<dbReference type="Pfam" id="PF17035">
    <property type="entry name" value="BET"/>
    <property type="match status" value="1"/>
</dbReference>
<gene>
    <name evidence="6" type="ORF">FOZ63_009752</name>
</gene>
<feature type="compositionally biased region" description="Basic residues" evidence="4">
    <location>
        <begin position="293"/>
        <end position="302"/>
    </location>
</feature>
<dbReference type="PANTHER" id="PTHR45926">
    <property type="entry name" value="OSJNBA0053K19.4 PROTEIN"/>
    <property type="match status" value="1"/>
</dbReference>
<dbReference type="InterPro" id="IPR036427">
    <property type="entry name" value="Bromodomain-like_sf"/>
</dbReference>
<dbReference type="Proteomes" id="UP000553632">
    <property type="component" value="Unassembled WGS sequence"/>
</dbReference>
<feature type="compositionally biased region" description="Polar residues" evidence="4">
    <location>
        <begin position="1"/>
        <end position="14"/>
    </location>
</feature>
<dbReference type="Gene3D" id="1.20.1270.220">
    <property type="match status" value="1"/>
</dbReference>
<keyword evidence="7" id="KW-1185">Reference proteome</keyword>
<reference evidence="6 7" key="1">
    <citation type="submission" date="2020-04" db="EMBL/GenBank/DDBJ databases">
        <title>Perkinsus olseni comparative genomics.</title>
        <authorList>
            <person name="Bogema D.R."/>
        </authorList>
    </citation>
    <scope>NUCLEOTIDE SEQUENCE [LARGE SCALE GENOMIC DNA]</scope>
    <source>
        <strain evidence="6 7">ATCC PRA-207</strain>
    </source>
</reference>
<evidence type="ECO:0000256" key="4">
    <source>
        <dbReference type="SAM" id="MobiDB-lite"/>
    </source>
</evidence>
<proteinExistence type="predicted"/>
<evidence type="ECO:0000256" key="3">
    <source>
        <dbReference type="ARBA" id="ARBA00023163"/>
    </source>
</evidence>
<feature type="domain" description="NET" evidence="5">
    <location>
        <begin position="355"/>
        <end position="439"/>
    </location>
</feature>
<comment type="caution">
    <text evidence="6">The sequence shown here is derived from an EMBL/GenBank/DDBJ whole genome shotgun (WGS) entry which is preliminary data.</text>
</comment>
<feature type="region of interest" description="Disordered" evidence="4">
    <location>
        <begin position="1"/>
        <end position="137"/>
    </location>
</feature>
<dbReference type="PROSITE" id="PS51525">
    <property type="entry name" value="NET"/>
    <property type="match status" value="1"/>
</dbReference>
<evidence type="ECO:0000256" key="1">
    <source>
        <dbReference type="ARBA" id="ARBA00023015"/>
    </source>
</evidence>
<dbReference type="InterPro" id="IPR038336">
    <property type="entry name" value="NET_sf"/>
</dbReference>
<sequence>MLQLSSTPTAQQPSEVLHRGELLLRPDEADDLNTSIAESGMQFEEVGYPTDPPSPPARRTRAKAKAKSAARRRKAASSPSSSQAATSPGSPGPAQPPATLRNGAPKRRGRPSKAASPPPSSESEEGDQPIALPKLEGLAETRRSALLGVLEGIEKDGQKRQEKDRISYWYGTASFPEQIEGAKPRAYQLPTDLASIRKNVQEGQYETHLAMEKDINRIVRHGLRNFPSDSGPFKAAERLNKLAADLVQKASYKINNEDYKEKYVSTEVMAAIFSKGDGGQSETNTAKEDHRSKSGKKKRGSKGAKGSKDSEQNLDSLNKQIAQLQEKLAMLADKGISLTQPPATSPGTPPEGGSPGRGSQAHLPLTIDEKNKLEDDMNQLTAEDLALVVEKKLKGRPGVVLDDATGQLCELDVDLMSPRDQRNLKRYVARLLNLHNQKVKENEERAREIVAHERAVAQLQAERAMKRKRRDEDDGSSSSGSSSDSSSGSSSSSGSDSSDDEASDRDELARIYEKGAAAQ</sequence>
<dbReference type="AlphaFoldDB" id="A0A7J6SN72"/>
<dbReference type="SUPFAM" id="SSF47370">
    <property type="entry name" value="Bromodomain"/>
    <property type="match status" value="1"/>
</dbReference>
<feature type="compositionally biased region" description="Basic and acidic residues" evidence="4">
    <location>
        <begin position="16"/>
        <end position="27"/>
    </location>
</feature>
<feature type="region of interest" description="Disordered" evidence="4">
    <location>
        <begin position="275"/>
        <end position="313"/>
    </location>
</feature>
<keyword evidence="2" id="KW-0103">Bromodomain</keyword>
<feature type="compositionally biased region" description="Low complexity" evidence="4">
    <location>
        <begin position="76"/>
        <end position="89"/>
    </location>
</feature>
<feature type="region of interest" description="Disordered" evidence="4">
    <location>
        <begin position="459"/>
        <end position="519"/>
    </location>
</feature>